<keyword evidence="4" id="KW-0460">Magnesium</keyword>
<evidence type="ECO:0000313" key="6">
    <source>
        <dbReference type="Proteomes" id="UP001154272"/>
    </source>
</evidence>
<dbReference type="EC" id="6.3.3.2" evidence="4"/>
<dbReference type="InterPro" id="IPR037171">
    <property type="entry name" value="NagB/RpiA_transferase-like"/>
</dbReference>
<dbReference type="Gene3D" id="3.40.50.10420">
    <property type="entry name" value="NagB/RpiA/CoA transferase-like"/>
    <property type="match status" value="1"/>
</dbReference>
<keyword evidence="3 4" id="KW-0067">ATP-binding</keyword>
<organism evidence="5 6">
    <name type="scientific">Commensalibacter papalotli</name>
    <name type="common">ex Botero et al. 2024</name>
    <dbReference type="NCBI Taxonomy" id="2972766"/>
    <lineage>
        <taxon>Bacteria</taxon>
        <taxon>Pseudomonadati</taxon>
        <taxon>Pseudomonadota</taxon>
        <taxon>Alphaproteobacteria</taxon>
        <taxon>Acetobacterales</taxon>
        <taxon>Acetobacteraceae</taxon>
    </lineage>
</organism>
<dbReference type="Proteomes" id="UP001154272">
    <property type="component" value="Unassembled WGS sequence"/>
</dbReference>
<evidence type="ECO:0000256" key="3">
    <source>
        <dbReference type="ARBA" id="ARBA00022840"/>
    </source>
</evidence>
<comment type="cofactor">
    <cofactor evidence="4">
        <name>Mg(2+)</name>
        <dbReference type="ChEBI" id="CHEBI:18420"/>
    </cofactor>
</comment>
<comment type="catalytic activity">
    <reaction evidence="4">
        <text>(6S)-5-formyl-5,6,7,8-tetrahydrofolate + ATP = (6R)-5,10-methenyltetrahydrofolate + ADP + phosphate</text>
        <dbReference type="Rhea" id="RHEA:10488"/>
        <dbReference type="ChEBI" id="CHEBI:30616"/>
        <dbReference type="ChEBI" id="CHEBI:43474"/>
        <dbReference type="ChEBI" id="CHEBI:57455"/>
        <dbReference type="ChEBI" id="CHEBI:57457"/>
        <dbReference type="ChEBI" id="CHEBI:456216"/>
        <dbReference type="EC" id="6.3.3.2"/>
    </reaction>
</comment>
<dbReference type="EMBL" id="CAMXCH010000002">
    <property type="protein sequence ID" value="CAI3942927.1"/>
    <property type="molecule type" value="Genomic_DNA"/>
</dbReference>
<keyword evidence="4" id="KW-0479">Metal-binding</keyword>
<accession>A0ABN8WEW1</accession>
<dbReference type="NCBIfam" id="TIGR02727">
    <property type="entry name" value="MTHFS_bact"/>
    <property type="match status" value="1"/>
</dbReference>
<proteinExistence type="inferred from homology"/>
<dbReference type="InterPro" id="IPR024185">
    <property type="entry name" value="FTHF_cligase-like_sf"/>
</dbReference>
<sequence>MLMIDILQEKCDLRNRLKLLRSQSDQYHKQYTSFLIQNIVKFIRNSCATKDVIACFWPLDNEADLRPLLHQLIQCNYQVALPKTPIKGNPLSFHLWSPTVTMQEGRYKTMHPNTDIIEPNFILVPLMAFDRCGNRLGYGGGYYDRTLQQFSGVNCAGVGFSYQEVTQVPTERFDFGLPVIITEQEIIYI</sequence>
<comment type="caution">
    <text evidence="5">The sequence shown here is derived from an EMBL/GenBank/DDBJ whole genome shotgun (WGS) entry which is preliminary data.</text>
</comment>
<reference evidence="5" key="1">
    <citation type="submission" date="2022-10" db="EMBL/GenBank/DDBJ databases">
        <authorList>
            <person name="Botero Cardona J."/>
        </authorList>
    </citation>
    <scope>NUCLEOTIDE SEQUENCE</scope>
    <source>
        <strain evidence="5">R-83534</strain>
    </source>
</reference>
<gene>
    <name evidence="5" type="ORF">R83534S58_LOCUS1242</name>
</gene>
<dbReference type="PANTHER" id="PTHR23407:SF1">
    <property type="entry name" value="5-FORMYLTETRAHYDROFOLATE CYCLO-LIGASE"/>
    <property type="match status" value="1"/>
</dbReference>
<dbReference type="PANTHER" id="PTHR23407">
    <property type="entry name" value="ATPASE INHIBITOR/5-FORMYLTETRAHYDROFOLATE CYCLO-LIGASE"/>
    <property type="match status" value="1"/>
</dbReference>
<evidence type="ECO:0000256" key="4">
    <source>
        <dbReference type="RuleBase" id="RU361279"/>
    </source>
</evidence>
<dbReference type="InterPro" id="IPR002698">
    <property type="entry name" value="FTHF_cligase"/>
</dbReference>
<comment type="similarity">
    <text evidence="1 4">Belongs to the 5-formyltetrahydrofolate cyclo-ligase family.</text>
</comment>
<keyword evidence="2 4" id="KW-0547">Nucleotide-binding</keyword>
<dbReference type="Pfam" id="PF01812">
    <property type="entry name" value="5-FTHF_cyc-lig"/>
    <property type="match status" value="1"/>
</dbReference>
<evidence type="ECO:0000256" key="1">
    <source>
        <dbReference type="ARBA" id="ARBA00010638"/>
    </source>
</evidence>
<dbReference type="PIRSF" id="PIRSF006806">
    <property type="entry name" value="FTHF_cligase"/>
    <property type="match status" value="1"/>
</dbReference>
<evidence type="ECO:0000256" key="2">
    <source>
        <dbReference type="ARBA" id="ARBA00022741"/>
    </source>
</evidence>
<dbReference type="SUPFAM" id="SSF100950">
    <property type="entry name" value="NagB/RpiA/CoA transferase-like"/>
    <property type="match status" value="1"/>
</dbReference>
<name>A0ABN8WEW1_9PROT</name>
<protein>
    <recommendedName>
        <fullName evidence="4">5-formyltetrahydrofolate cyclo-ligase</fullName>
        <ecNumber evidence="4">6.3.3.2</ecNumber>
    </recommendedName>
</protein>
<keyword evidence="6" id="KW-1185">Reference proteome</keyword>
<evidence type="ECO:0000313" key="5">
    <source>
        <dbReference type="EMBL" id="CAI3942927.1"/>
    </source>
</evidence>